<evidence type="ECO:0000259" key="6">
    <source>
        <dbReference type="Pfam" id="PF00590"/>
    </source>
</evidence>
<keyword evidence="9" id="KW-1185">Reference proteome</keyword>
<dbReference type="PANTHER" id="PTHR43182">
    <property type="entry name" value="COBALT-PRECORRIN-6B C(15)-METHYLTRANSFERASE (DECARBOXYLATING)"/>
    <property type="match status" value="1"/>
</dbReference>
<evidence type="ECO:0000259" key="7">
    <source>
        <dbReference type="Pfam" id="PF13847"/>
    </source>
</evidence>
<dbReference type="RefSeq" id="WP_270897092.1">
    <property type="nucleotide sequence ID" value="NZ_JBHSPF010000059.1"/>
</dbReference>
<feature type="domain" description="Methyltransferase" evidence="7">
    <location>
        <begin position="244"/>
        <end position="307"/>
    </location>
</feature>
<organism evidence="8 9">
    <name type="scientific">Aliibacillus thermotolerans</name>
    <dbReference type="NCBI Taxonomy" id="1834418"/>
    <lineage>
        <taxon>Bacteria</taxon>
        <taxon>Bacillati</taxon>
        <taxon>Bacillota</taxon>
        <taxon>Bacilli</taxon>
        <taxon>Bacillales</taxon>
        <taxon>Bacillaceae</taxon>
        <taxon>Aliibacillus</taxon>
    </lineage>
</organism>
<dbReference type="Gene3D" id="3.40.50.150">
    <property type="entry name" value="Vaccinia Virus protein VP39"/>
    <property type="match status" value="1"/>
</dbReference>
<dbReference type="InterPro" id="IPR014776">
    <property type="entry name" value="4pyrrole_Mease_sub2"/>
</dbReference>
<dbReference type="PANTHER" id="PTHR43182:SF1">
    <property type="entry name" value="COBALT-PRECORRIN-7 C(5)-METHYLTRANSFERASE"/>
    <property type="match status" value="1"/>
</dbReference>
<dbReference type="InterPro" id="IPR012818">
    <property type="entry name" value="CbiE"/>
</dbReference>
<keyword evidence="5" id="KW-0949">S-adenosyl-L-methionine</keyword>
<dbReference type="SUPFAM" id="SSF53335">
    <property type="entry name" value="S-adenosyl-L-methionine-dependent methyltransferases"/>
    <property type="match status" value="1"/>
</dbReference>
<dbReference type="InterPro" id="IPR000878">
    <property type="entry name" value="4pyrrol_Mease"/>
</dbReference>
<dbReference type="Pfam" id="PF13847">
    <property type="entry name" value="Methyltransf_31"/>
    <property type="match status" value="1"/>
</dbReference>
<gene>
    <name evidence="8" type="primary">cbiE</name>
    <name evidence="8" type="ORF">ACFPTR_10940</name>
</gene>
<dbReference type="InterPro" id="IPR014008">
    <property type="entry name" value="Cbl_synth_MTase_CbiT"/>
</dbReference>
<keyword evidence="4" id="KW-0808">Transferase</keyword>
<dbReference type="Gene3D" id="3.40.1010.10">
    <property type="entry name" value="Cobalt-precorrin-4 Transmethylase, Domain 1"/>
    <property type="match status" value="1"/>
</dbReference>
<dbReference type="CDD" id="cd02440">
    <property type="entry name" value="AdoMet_MTases"/>
    <property type="match status" value="1"/>
</dbReference>
<dbReference type="InterPro" id="IPR050714">
    <property type="entry name" value="Cobalamin_biosynth_MTase"/>
</dbReference>
<proteinExistence type="predicted"/>
<evidence type="ECO:0000256" key="2">
    <source>
        <dbReference type="ARBA" id="ARBA00022573"/>
    </source>
</evidence>
<keyword evidence="2" id="KW-0169">Cobalamin biosynthesis</keyword>
<evidence type="ECO:0000256" key="4">
    <source>
        <dbReference type="ARBA" id="ARBA00022679"/>
    </source>
</evidence>
<evidence type="ECO:0000256" key="5">
    <source>
        <dbReference type="ARBA" id="ARBA00022691"/>
    </source>
</evidence>
<dbReference type="SUPFAM" id="SSF53790">
    <property type="entry name" value="Tetrapyrrole methylase"/>
    <property type="match status" value="1"/>
</dbReference>
<dbReference type="InterPro" id="IPR029063">
    <property type="entry name" value="SAM-dependent_MTases_sf"/>
</dbReference>
<dbReference type="Proteomes" id="UP001596143">
    <property type="component" value="Unassembled WGS sequence"/>
</dbReference>
<evidence type="ECO:0000313" key="9">
    <source>
        <dbReference type="Proteomes" id="UP001596143"/>
    </source>
</evidence>
<dbReference type="PIRSF" id="PIRSF036428">
    <property type="entry name" value="CobL"/>
    <property type="match status" value="1"/>
</dbReference>
<dbReference type="NCBIfam" id="TIGR02467">
    <property type="entry name" value="CbiE"/>
    <property type="match status" value="1"/>
</dbReference>
<evidence type="ECO:0000313" key="8">
    <source>
        <dbReference type="EMBL" id="MFC5629369.1"/>
    </source>
</evidence>
<sequence>MTMKVIGVGEDGRANLLPIYEKWIQRSERLVGGKRLLSFFPEYKGEKMVLEGGLKQTIVRLAQDPKETVLLASGDPLFYGIGSYVAKKLENVEIYPALSSIQLAFARMKESWQDAYFVSVHGRSMKGLAQKINGRKKVCLLTDEENTPAAIAQYLLDFEMEEYTLFIAENVGGEKEKTGWFTLHEAINYDASPLNVVILRAEHPPKRLPFGFPDELFKQRKPDRGLITKKEVRALSLSELSLQEDSVVWDIGTCTGSVAIEAAYIAREGQVYAIEKNEADIQFAKENAKKFRTDIHFYHGKAPEMLDTWPDPDRVFIGGTGGNIETLLSLCVRKLKSDGRIVLNAATIETLYQAMDIFSSLDCEVNVTMAHIARSKKILHMTRFEGLNPVYIVTARKKEREG</sequence>
<keyword evidence="3" id="KW-0489">Methyltransferase</keyword>
<dbReference type="Gene3D" id="3.30.950.10">
    <property type="entry name" value="Methyltransferase, Cobalt-precorrin-4 Transmethylase, Domain 2"/>
    <property type="match status" value="1"/>
</dbReference>
<feature type="domain" description="Tetrapyrrole methylase" evidence="6">
    <location>
        <begin position="24"/>
        <end position="184"/>
    </location>
</feature>
<accession>A0ABW0U9G9</accession>
<dbReference type="EMBL" id="JBHSPF010000059">
    <property type="protein sequence ID" value="MFC5629369.1"/>
    <property type="molecule type" value="Genomic_DNA"/>
</dbReference>
<comment type="pathway">
    <text evidence="1">Cofactor biosynthesis; adenosylcobalamin biosynthesis.</text>
</comment>
<dbReference type="NCBIfam" id="TIGR02469">
    <property type="entry name" value="CbiT"/>
    <property type="match status" value="1"/>
</dbReference>
<dbReference type="Pfam" id="PF00590">
    <property type="entry name" value="TP_methylase"/>
    <property type="match status" value="1"/>
</dbReference>
<protein>
    <submittedName>
        <fullName evidence="8">Precorrin-6y C5,15-methyltransferase (Decarboxylating) subunit CbiE</fullName>
    </submittedName>
</protein>
<dbReference type="InterPro" id="IPR014777">
    <property type="entry name" value="4pyrrole_Mease_sub1"/>
</dbReference>
<dbReference type="InterPro" id="IPR035996">
    <property type="entry name" value="4pyrrol_Methylase_sf"/>
</dbReference>
<dbReference type="InterPro" id="IPR025714">
    <property type="entry name" value="Methyltranfer_dom"/>
</dbReference>
<evidence type="ECO:0000256" key="3">
    <source>
        <dbReference type="ARBA" id="ARBA00022603"/>
    </source>
</evidence>
<dbReference type="InterPro" id="IPR006365">
    <property type="entry name" value="Cbl_synth_CobL"/>
</dbReference>
<name>A0ABW0U9G9_9BACI</name>
<evidence type="ECO:0000256" key="1">
    <source>
        <dbReference type="ARBA" id="ARBA00004953"/>
    </source>
</evidence>
<comment type="caution">
    <text evidence="8">The sequence shown here is derived from an EMBL/GenBank/DDBJ whole genome shotgun (WGS) entry which is preliminary data.</text>
</comment>
<reference evidence="9" key="1">
    <citation type="journal article" date="2019" name="Int. J. Syst. Evol. Microbiol.">
        <title>The Global Catalogue of Microorganisms (GCM) 10K type strain sequencing project: providing services to taxonomists for standard genome sequencing and annotation.</title>
        <authorList>
            <consortium name="The Broad Institute Genomics Platform"/>
            <consortium name="The Broad Institute Genome Sequencing Center for Infectious Disease"/>
            <person name="Wu L."/>
            <person name="Ma J."/>
        </authorList>
    </citation>
    <scope>NUCLEOTIDE SEQUENCE [LARGE SCALE GENOMIC DNA]</scope>
    <source>
        <strain evidence="9">CGMCC 1.15790</strain>
    </source>
</reference>
<dbReference type="CDD" id="cd11644">
    <property type="entry name" value="Precorrin-6Y-MT"/>
    <property type="match status" value="1"/>
</dbReference>